<name>A0A0P0R9S2_9BURK</name>
<dbReference type="EMBL" id="CP012746">
    <property type="protein sequence ID" value="ALL64919.1"/>
    <property type="molecule type" value="Genomic_DNA"/>
</dbReference>
<evidence type="ECO:0000313" key="2">
    <source>
        <dbReference type="Proteomes" id="UP000019146"/>
    </source>
</evidence>
<dbReference type="KEGG" id="bcai:K788_0002423"/>
<accession>A0A0P0R9S2</accession>
<sequence>MRAWVRSSAPPRGVCVDVPSDSNVNRASAHGALVVGHTAVSIHPARA</sequence>
<dbReference type="Proteomes" id="UP000019146">
    <property type="component" value="Chromosome 1"/>
</dbReference>
<proteinExistence type="predicted"/>
<organism evidence="1 2">
    <name type="scientific">Paraburkholderia caribensis MBA4</name>
    <dbReference type="NCBI Taxonomy" id="1323664"/>
    <lineage>
        <taxon>Bacteria</taxon>
        <taxon>Pseudomonadati</taxon>
        <taxon>Pseudomonadota</taxon>
        <taxon>Betaproteobacteria</taxon>
        <taxon>Burkholderiales</taxon>
        <taxon>Burkholderiaceae</taxon>
        <taxon>Paraburkholderia</taxon>
    </lineage>
</organism>
<dbReference type="AlphaFoldDB" id="A0A0P0R9S2"/>
<evidence type="ECO:0000313" key="1">
    <source>
        <dbReference type="EMBL" id="ALL64919.1"/>
    </source>
</evidence>
<gene>
    <name evidence="1" type="ORF">K788_0002423</name>
</gene>
<reference evidence="1 2" key="1">
    <citation type="journal article" date="2014" name="Genome Announc.">
        <title>Draft Genome Sequence of the Haloacid-Degrading Burkholderia caribensis Strain MBA4.</title>
        <authorList>
            <person name="Pan Y."/>
            <person name="Kong K.F."/>
            <person name="Tsang J.S."/>
        </authorList>
    </citation>
    <scope>NUCLEOTIDE SEQUENCE [LARGE SCALE GENOMIC DNA]</scope>
    <source>
        <strain evidence="1 2">MBA4</strain>
    </source>
</reference>
<protein>
    <submittedName>
        <fullName evidence="1">Uncharacterized protein</fullName>
    </submittedName>
</protein>